<protein>
    <submittedName>
        <fullName evidence="1">Uncharacterized protein</fullName>
    </submittedName>
</protein>
<evidence type="ECO:0000313" key="2">
    <source>
        <dbReference type="Proteomes" id="UP001183643"/>
    </source>
</evidence>
<sequence>MASRFDVRDTRSITRYYRRELLREMRREARRVRKAVVAAAPKRTGTLRRKIKIRAGWDAHGPFARITTTARRDTTSARTGRRTRFRYGLAIQQKDHYLQRGLQRTPRR</sequence>
<dbReference type="Proteomes" id="UP001183643">
    <property type="component" value="Unassembled WGS sequence"/>
</dbReference>
<comment type="caution">
    <text evidence="1">The sequence shown here is derived from an EMBL/GenBank/DDBJ whole genome shotgun (WGS) entry which is preliminary data.</text>
</comment>
<accession>A0AAE3YS24</accession>
<keyword evidence="2" id="KW-1185">Reference proteome</keyword>
<proteinExistence type="predicted"/>
<dbReference type="EMBL" id="JAVDYB010000001">
    <property type="protein sequence ID" value="MDR7278933.1"/>
    <property type="molecule type" value="Genomic_DNA"/>
</dbReference>
<organism evidence="1 2">
    <name type="scientific">Catenuloplanes atrovinosus</name>
    <dbReference type="NCBI Taxonomy" id="137266"/>
    <lineage>
        <taxon>Bacteria</taxon>
        <taxon>Bacillati</taxon>
        <taxon>Actinomycetota</taxon>
        <taxon>Actinomycetes</taxon>
        <taxon>Micromonosporales</taxon>
        <taxon>Micromonosporaceae</taxon>
        <taxon>Catenuloplanes</taxon>
    </lineage>
</organism>
<evidence type="ECO:0000313" key="1">
    <source>
        <dbReference type="EMBL" id="MDR7278933.1"/>
    </source>
</evidence>
<reference evidence="1" key="1">
    <citation type="submission" date="2023-07" db="EMBL/GenBank/DDBJ databases">
        <title>Sequencing the genomes of 1000 actinobacteria strains.</title>
        <authorList>
            <person name="Klenk H.-P."/>
        </authorList>
    </citation>
    <scope>NUCLEOTIDE SEQUENCE</scope>
    <source>
        <strain evidence="1">DSM 44707</strain>
    </source>
</reference>
<dbReference type="RefSeq" id="WP_310372149.1">
    <property type="nucleotide sequence ID" value="NZ_JAVDYB010000001.1"/>
</dbReference>
<gene>
    <name evidence="1" type="ORF">J2S41_005711</name>
</gene>
<dbReference type="AlphaFoldDB" id="A0AAE3YS24"/>
<name>A0AAE3YS24_9ACTN</name>